<keyword evidence="4" id="KW-0539">Nucleus</keyword>
<dbReference type="Gene3D" id="2.130.10.10">
    <property type="entry name" value="YVTN repeat-like/Quinoprotein amine dehydrogenase"/>
    <property type="match status" value="1"/>
</dbReference>
<feature type="compositionally biased region" description="Acidic residues" evidence="6">
    <location>
        <begin position="86"/>
        <end position="102"/>
    </location>
</feature>
<dbReference type="GO" id="GO:0034511">
    <property type="term" value="F:U3 snoRNA binding"/>
    <property type="evidence" value="ECO:0007669"/>
    <property type="project" value="InterPro"/>
</dbReference>
<comment type="subcellular location">
    <subcellularLocation>
        <location evidence="1">Nucleus</location>
    </subcellularLocation>
</comment>
<keyword evidence="8" id="KW-1185">Reference proteome</keyword>
<protein>
    <submittedName>
        <fullName evidence="7">Uncharacterized protein</fullName>
    </submittedName>
</protein>
<reference evidence="8" key="1">
    <citation type="submission" date="2019-06" db="EMBL/GenBank/DDBJ databases">
        <title>Draft genome sequence of the griseofulvin-producing fungus Xylaria cubensis strain G536.</title>
        <authorList>
            <person name="Mead M.E."/>
            <person name="Raja H.A."/>
            <person name="Steenwyk J.L."/>
            <person name="Knowles S.L."/>
            <person name="Oberlies N.H."/>
            <person name="Rokas A."/>
        </authorList>
    </citation>
    <scope>NUCLEOTIDE SEQUENCE [LARGE SCALE GENOMIC DNA]</scope>
    <source>
        <strain evidence="8">G536</strain>
    </source>
</reference>
<dbReference type="EMBL" id="VFLP01000016">
    <property type="protein sequence ID" value="TRX95338.1"/>
    <property type="molecule type" value="Genomic_DNA"/>
</dbReference>
<dbReference type="OrthoDB" id="189968at2759"/>
<proteinExistence type="predicted"/>
<dbReference type="InterPro" id="IPR015943">
    <property type="entry name" value="WD40/YVTN_repeat-like_dom_sf"/>
</dbReference>
<evidence type="ECO:0000256" key="4">
    <source>
        <dbReference type="ARBA" id="ARBA00023242"/>
    </source>
</evidence>
<organism evidence="7 8">
    <name type="scientific">Xylaria flabelliformis</name>
    <dbReference type="NCBI Taxonomy" id="2512241"/>
    <lineage>
        <taxon>Eukaryota</taxon>
        <taxon>Fungi</taxon>
        <taxon>Dikarya</taxon>
        <taxon>Ascomycota</taxon>
        <taxon>Pezizomycotina</taxon>
        <taxon>Sordariomycetes</taxon>
        <taxon>Xylariomycetidae</taxon>
        <taxon>Xylariales</taxon>
        <taxon>Xylariaceae</taxon>
        <taxon>Xylaria</taxon>
    </lineage>
</organism>
<dbReference type="PROSITE" id="PS50082">
    <property type="entry name" value="WD_REPEATS_2"/>
    <property type="match status" value="3"/>
</dbReference>
<feature type="repeat" description="WD" evidence="5">
    <location>
        <begin position="287"/>
        <end position="319"/>
    </location>
</feature>
<evidence type="ECO:0000256" key="5">
    <source>
        <dbReference type="PROSITE-ProRule" id="PRU00221"/>
    </source>
</evidence>
<gene>
    <name evidence="7" type="ORF">FHL15_003669</name>
</gene>
<sequence length="618" mass="68097">MYPAIRIARHSVIGTRDFRPGKMSSFFSIPGAQRKRKRDNGGTASKRPARPRPTTKSQPAPKKRVERAERDDEISSGSDAESGSEPADDEDVDVSESEDDHDETAAQKRLRLASQYLSRVREEVEATGWDAEQIDKDMIAARLEDDVAESKGKVFRHVASDIDLDSRPTMFRDNTHTVTSVALCSPFIYLVTKDSQLIKYRLQPPPDEQYKQTTRKKPKKQAPPRKRPQRLASVKGRHTRAGDKNFKGHVGQILCVAASDDGKYVVTGGDDKRIVVWDSNLKPLRVFTHHRDAVTGLVFRRNSHQMYSCSKDRTIRVWNCDALAFVESLFGHADSALDVDALALERLVSVGARDRTVRLWKVADETQLVFRASSGTGDRKKQIDQGVDPNSLAATGSLDRVAYIDESYFITGWTLSKKKPLDTIVRAHGLEDPLAPSVASSEKHPSAKVVPPPQPRGITSLRALPYSDLILSGSTDGFIVSILIRVWKFNEKDKKLEGVGILGQPSREITADGLVNTDAMDVGNEDEEDGDVAAAIAEPYQIKGIVNDIAIISRGKAGDNETFSVVCAVGKEHRLGRWGSNIKGAKNGAVVFELRKKARKGGVIKNGVNGVHKVPNAQ</sequence>
<name>A0A553I549_9PEZI</name>
<feature type="region of interest" description="Disordered" evidence="6">
    <location>
        <begin position="435"/>
        <end position="454"/>
    </location>
</feature>
<dbReference type="InterPro" id="IPR001680">
    <property type="entry name" value="WD40_rpt"/>
</dbReference>
<evidence type="ECO:0000313" key="7">
    <source>
        <dbReference type="EMBL" id="TRX95338.1"/>
    </source>
</evidence>
<keyword evidence="2 5" id="KW-0853">WD repeat</keyword>
<dbReference type="GO" id="GO:0032040">
    <property type="term" value="C:small-subunit processome"/>
    <property type="evidence" value="ECO:0007669"/>
    <property type="project" value="TreeGrafter"/>
</dbReference>
<feature type="compositionally biased region" description="Basic residues" evidence="6">
    <location>
        <begin position="213"/>
        <end position="239"/>
    </location>
</feature>
<dbReference type="PROSITE" id="PS50294">
    <property type="entry name" value="WD_REPEATS_REGION"/>
    <property type="match status" value="2"/>
</dbReference>
<keyword evidence="3" id="KW-0677">Repeat</keyword>
<evidence type="ECO:0000256" key="3">
    <source>
        <dbReference type="ARBA" id="ARBA00022737"/>
    </source>
</evidence>
<dbReference type="STRING" id="2512241.A0A553I549"/>
<accession>A0A553I549</accession>
<feature type="repeat" description="WD" evidence="5">
    <location>
        <begin position="246"/>
        <end position="278"/>
    </location>
</feature>
<feature type="region of interest" description="Disordered" evidence="6">
    <location>
        <begin position="203"/>
        <end position="242"/>
    </location>
</feature>
<evidence type="ECO:0000256" key="2">
    <source>
        <dbReference type="ARBA" id="ARBA00022574"/>
    </source>
</evidence>
<evidence type="ECO:0000256" key="6">
    <source>
        <dbReference type="SAM" id="MobiDB-lite"/>
    </source>
</evidence>
<dbReference type="InterPro" id="IPR039241">
    <property type="entry name" value="Rrp9-like"/>
</dbReference>
<dbReference type="PANTHER" id="PTHR19865">
    <property type="entry name" value="U3 SMALL NUCLEOLAR RNA INTERACTING PROTEIN 2"/>
    <property type="match status" value="1"/>
</dbReference>
<dbReference type="AlphaFoldDB" id="A0A553I549"/>
<dbReference type="InterPro" id="IPR036322">
    <property type="entry name" value="WD40_repeat_dom_sf"/>
</dbReference>
<evidence type="ECO:0000256" key="1">
    <source>
        <dbReference type="ARBA" id="ARBA00004123"/>
    </source>
</evidence>
<feature type="repeat" description="WD" evidence="5">
    <location>
        <begin position="329"/>
        <end position="370"/>
    </location>
</feature>
<dbReference type="SUPFAM" id="SSF50978">
    <property type="entry name" value="WD40 repeat-like"/>
    <property type="match status" value="1"/>
</dbReference>
<dbReference type="PANTHER" id="PTHR19865:SF0">
    <property type="entry name" value="U3 SMALL NUCLEOLAR RNA-INTERACTING PROTEIN 2"/>
    <property type="match status" value="1"/>
</dbReference>
<comment type="caution">
    <text evidence="7">The sequence shown here is derived from an EMBL/GenBank/DDBJ whole genome shotgun (WGS) entry which is preliminary data.</text>
</comment>
<evidence type="ECO:0000313" key="8">
    <source>
        <dbReference type="Proteomes" id="UP000319160"/>
    </source>
</evidence>
<dbReference type="SMART" id="SM00320">
    <property type="entry name" value="WD40"/>
    <property type="match status" value="4"/>
</dbReference>
<dbReference type="Proteomes" id="UP000319160">
    <property type="component" value="Unassembled WGS sequence"/>
</dbReference>
<feature type="region of interest" description="Disordered" evidence="6">
    <location>
        <begin position="17"/>
        <end position="106"/>
    </location>
</feature>
<dbReference type="Pfam" id="PF00400">
    <property type="entry name" value="WD40"/>
    <property type="match status" value="2"/>
</dbReference>